<dbReference type="InterPro" id="IPR000089">
    <property type="entry name" value="Biotin_lipoyl"/>
</dbReference>
<comment type="caution">
    <text evidence="3">The sequence shown here is derived from an EMBL/GenBank/DDBJ whole genome shotgun (WGS) entry which is preliminary data.</text>
</comment>
<evidence type="ECO:0000259" key="2">
    <source>
        <dbReference type="PROSITE" id="PS50968"/>
    </source>
</evidence>
<keyword evidence="1" id="KW-0092">Biotin</keyword>
<dbReference type="PANTHER" id="PTHR45266">
    <property type="entry name" value="OXALOACETATE DECARBOXYLASE ALPHA CHAIN"/>
    <property type="match status" value="1"/>
</dbReference>
<dbReference type="InterPro" id="IPR001882">
    <property type="entry name" value="Biotin_BS"/>
</dbReference>
<dbReference type="EMBL" id="SLXT01000005">
    <property type="protein sequence ID" value="TCP67239.1"/>
    <property type="molecule type" value="Genomic_DNA"/>
</dbReference>
<dbReference type="InterPro" id="IPR050709">
    <property type="entry name" value="Biotin_Carboxyl_Carrier/Decarb"/>
</dbReference>
<organism evidence="3 4">
    <name type="scientific">Heliophilum fasciatum</name>
    <dbReference type="NCBI Taxonomy" id="35700"/>
    <lineage>
        <taxon>Bacteria</taxon>
        <taxon>Bacillati</taxon>
        <taxon>Bacillota</taxon>
        <taxon>Clostridia</taxon>
        <taxon>Eubacteriales</taxon>
        <taxon>Heliobacteriaceae</taxon>
        <taxon>Heliophilum</taxon>
    </lineage>
</organism>
<reference evidence="3 4" key="1">
    <citation type="submission" date="2019-03" db="EMBL/GenBank/DDBJ databases">
        <title>Genomic Encyclopedia of Type Strains, Phase IV (KMG-IV): sequencing the most valuable type-strain genomes for metagenomic binning, comparative biology and taxonomic classification.</title>
        <authorList>
            <person name="Goeker M."/>
        </authorList>
    </citation>
    <scope>NUCLEOTIDE SEQUENCE [LARGE SCALE GENOMIC DNA]</scope>
    <source>
        <strain evidence="3 4">DSM 11170</strain>
    </source>
</reference>
<dbReference type="Pfam" id="PF00364">
    <property type="entry name" value="Biotin_lipoyl"/>
    <property type="match status" value="1"/>
</dbReference>
<dbReference type="FunFam" id="2.40.50.100:FF:000003">
    <property type="entry name" value="Acetyl-CoA carboxylase biotin carboxyl carrier protein"/>
    <property type="match status" value="1"/>
</dbReference>
<evidence type="ECO:0000313" key="4">
    <source>
        <dbReference type="Proteomes" id="UP000294813"/>
    </source>
</evidence>
<feature type="domain" description="Lipoyl-binding" evidence="2">
    <location>
        <begin position="161"/>
        <end position="232"/>
    </location>
</feature>
<accession>A0A4R2RW81</accession>
<dbReference type="PANTHER" id="PTHR45266:SF3">
    <property type="entry name" value="OXALOACETATE DECARBOXYLASE ALPHA CHAIN"/>
    <property type="match status" value="1"/>
</dbReference>
<protein>
    <submittedName>
        <fullName evidence="3">Biotin carboxyl carrier protein</fullName>
    </submittedName>
</protein>
<dbReference type="Proteomes" id="UP000294813">
    <property type="component" value="Unassembled WGS sequence"/>
</dbReference>
<keyword evidence="4" id="KW-1185">Reference proteome</keyword>
<gene>
    <name evidence="3" type="ORF">EDD73_105134</name>
</gene>
<evidence type="ECO:0000256" key="1">
    <source>
        <dbReference type="ARBA" id="ARBA00023267"/>
    </source>
</evidence>
<dbReference type="SUPFAM" id="SSF51230">
    <property type="entry name" value="Single hybrid motif"/>
    <property type="match status" value="1"/>
</dbReference>
<dbReference type="PROSITE" id="PS00188">
    <property type="entry name" value="BIOTIN"/>
    <property type="match status" value="1"/>
</dbReference>
<dbReference type="AlphaFoldDB" id="A0A4R2RW81"/>
<proteinExistence type="predicted"/>
<name>A0A4R2RW81_9FIRM</name>
<sequence length="232" mass="24654">MINYQKRRQQAVVAAIICAHGYQLVQMFERRSGRLAAGSVIGPSTRRLSWSGRSSWKSYGRAELLGQSTPEDPVEDIARQIEAKKPANEGEIFMKRFKVRVDNQMFYVEVEEIPGEGETVAAPIVAAPIVASRPTPKSAPVAKPTKAVAPAAAPRAAAPAAGGAGITAPMPGTILDVKVEVGQSVNAGDNVVILEAMKMENELKADKSGTVKEVRVKKGQTVNAGEVLIVIG</sequence>
<evidence type="ECO:0000313" key="3">
    <source>
        <dbReference type="EMBL" id="TCP67239.1"/>
    </source>
</evidence>
<dbReference type="CDD" id="cd06850">
    <property type="entry name" value="biotinyl_domain"/>
    <property type="match status" value="1"/>
</dbReference>
<dbReference type="InterPro" id="IPR011053">
    <property type="entry name" value="Single_hybrid_motif"/>
</dbReference>
<dbReference type="Gene3D" id="2.40.50.100">
    <property type="match status" value="1"/>
</dbReference>
<dbReference type="PROSITE" id="PS50968">
    <property type="entry name" value="BIOTINYL_LIPOYL"/>
    <property type="match status" value="1"/>
</dbReference>